<comment type="similarity">
    <text evidence="1">Belongs to the GST superfamily.</text>
</comment>
<name>A0A9P4JI13_9PLEO</name>
<dbReference type="PROSITE" id="PS50405">
    <property type="entry name" value="GST_CTER"/>
    <property type="match status" value="1"/>
</dbReference>
<feature type="domain" description="GST N-terminal" evidence="5">
    <location>
        <begin position="8"/>
        <end position="95"/>
    </location>
</feature>
<dbReference type="EMBL" id="ML994219">
    <property type="protein sequence ID" value="KAF2197584.1"/>
    <property type="molecule type" value="Genomic_DNA"/>
</dbReference>
<dbReference type="GO" id="GO:0004364">
    <property type="term" value="F:glutathione transferase activity"/>
    <property type="evidence" value="ECO:0007669"/>
    <property type="project" value="UniProtKB-EC"/>
</dbReference>
<dbReference type="SUPFAM" id="SSF47616">
    <property type="entry name" value="GST C-terminal domain-like"/>
    <property type="match status" value="1"/>
</dbReference>
<reference evidence="7" key="1">
    <citation type="journal article" date="2020" name="Stud. Mycol.">
        <title>101 Dothideomycetes genomes: a test case for predicting lifestyles and emergence of pathogens.</title>
        <authorList>
            <person name="Haridas S."/>
            <person name="Albert R."/>
            <person name="Binder M."/>
            <person name="Bloem J."/>
            <person name="Labutti K."/>
            <person name="Salamov A."/>
            <person name="Andreopoulos B."/>
            <person name="Baker S."/>
            <person name="Barry K."/>
            <person name="Bills G."/>
            <person name="Bluhm B."/>
            <person name="Cannon C."/>
            <person name="Castanera R."/>
            <person name="Culley D."/>
            <person name="Daum C."/>
            <person name="Ezra D."/>
            <person name="Gonzalez J."/>
            <person name="Henrissat B."/>
            <person name="Kuo A."/>
            <person name="Liang C."/>
            <person name="Lipzen A."/>
            <person name="Lutzoni F."/>
            <person name="Magnuson J."/>
            <person name="Mondo S."/>
            <person name="Nolan M."/>
            <person name="Ohm R."/>
            <person name="Pangilinan J."/>
            <person name="Park H.-J."/>
            <person name="Ramirez L."/>
            <person name="Alfaro M."/>
            <person name="Sun H."/>
            <person name="Tritt A."/>
            <person name="Yoshinaga Y."/>
            <person name="Zwiers L.-H."/>
            <person name="Turgeon B."/>
            <person name="Goodwin S."/>
            <person name="Spatafora J."/>
            <person name="Crous P."/>
            <person name="Grigoriev I."/>
        </authorList>
    </citation>
    <scope>NUCLEOTIDE SEQUENCE</scope>
    <source>
        <strain evidence="7">ATCC 74209</strain>
    </source>
</reference>
<organism evidence="7 8">
    <name type="scientific">Delitschia confertaspora ATCC 74209</name>
    <dbReference type="NCBI Taxonomy" id="1513339"/>
    <lineage>
        <taxon>Eukaryota</taxon>
        <taxon>Fungi</taxon>
        <taxon>Dikarya</taxon>
        <taxon>Ascomycota</taxon>
        <taxon>Pezizomycotina</taxon>
        <taxon>Dothideomycetes</taxon>
        <taxon>Pleosporomycetidae</taxon>
        <taxon>Pleosporales</taxon>
        <taxon>Delitschiaceae</taxon>
        <taxon>Delitschia</taxon>
    </lineage>
</organism>
<evidence type="ECO:0000259" key="5">
    <source>
        <dbReference type="PROSITE" id="PS50404"/>
    </source>
</evidence>
<dbReference type="InterPro" id="IPR036282">
    <property type="entry name" value="Glutathione-S-Trfase_C_sf"/>
</dbReference>
<dbReference type="CDD" id="cd03189">
    <property type="entry name" value="GST_C_GTT1_like"/>
    <property type="match status" value="1"/>
</dbReference>
<dbReference type="Pfam" id="PF02798">
    <property type="entry name" value="GST_N"/>
    <property type="match status" value="1"/>
</dbReference>
<dbReference type="InterPro" id="IPR004045">
    <property type="entry name" value="Glutathione_S-Trfase_N"/>
</dbReference>
<dbReference type="CDD" id="cd03046">
    <property type="entry name" value="GST_N_GTT1_like"/>
    <property type="match status" value="1"/>
</dbReference>
<keyword evidence="8" id="KW-1185">Reference proteome</keyword>
<protein>
    <recommendedName>
        <fullName evidence="2">glutathione transferase</fullName>
        <ecNumber evidence="2">2.5.1.18</ecNumber>
    </recommendedName>
</protein>
<dbReference type="GO" id="GO:0004602">
    <property type="term" value="F:glutathione peroxidase activity"/>
    <property type="evidence" value="ECO:0007669"/>
    <property type="project" value="UniProtKB-ARBA"/>
</dbReference>
<dbReference type="SFLD" id="SFLDG00358">
    <property type="entry name" value="Main_(cytGST)"/>
    <property type="match status" value="1"/>
</dbReference>
<evidence type="ECO:0000256" key="4">
    <source>
        <dbReference type="ARBA" id="ARBA00047960"/>
    </source>
</evidence>
<dbReference type="InterPro" id="IPR010987">
    <property type="entry name" value="Glutathione-S-Trfase_C-like"/>
</dbReference>
<evidence type="ECO:0000313" key="7">
    <source>
        <dbReference type="EMBL" id="KAF2197584.1"/>
    </source>
</evidence>
<dbReference type="Pfam" id="PF14497">
    <property type="entry name" value="GST_C_3"/>
    <property type="match status" value="1"/>
</dbReference>
<evidence type="ECO:0000256" key="3">
    <source>
        <dbReference type="ARBA" id="ARBA00022679"/>
    </source>
</evidence>
<keyword evidence="3" id="KW-0808">Transferase</keyword>
<comment type="catalytic activity">
    <reaction evidence="4">
        <text>RX + glutathione = an S-substituted glutathione + a halide anion + H(+)</text>
        <dbReference type="Rhea" id="RHEA:16437"/>
        <dbReference type="ChEBI" id="CHEBI:15378"/>
        <dbReference type="ChEBI" id="CHEBI:16042"/>
        <dbReference type="ChEBI" id="CHEBI:17792"/>
        <dbReference type="ChEBI" id="CHEBI:57925"/>
        <dbReference type="ChEBI" id="CHEBI:90779"/>
        <dbReference type="EC" id="2.5.1.18"/>
    </reaction>
</comment>
<dbReference type="SFLD" id="SFLDS00019">
    <property type="entry name" value="Glutathione_Transferase_(cytos"/>
    <property type="match status" value="1"/>
</dbReference>
<evidence type="ECO:0000313" key="8">
    <source>
        <dbReference type="Proteomes" id="UP000799536"/>
    </source>
</evidence>
<dbReference type="GO" id="GO:0005737">
    <property type="term" value="C:cytoplasm"/>
    <property type="evidence" value="ECO:0007669"/>
    <property type="project" value="UniProtKB-ARBA"/>
</dbReference>
<comment type="caution">
    <text evidence="7">The sequence shown here is derived from an EMBL/GenBank/DDBJ whole genome shotgun (WGS) entry which is preliminary data.</text>
</comment>
<dbReference type="Gene3D" id="3.40.30.10">
    <property type="entry name" value="Glutaredoxin"/>
    <property type="match status" value="1"/>
</dbReference>
<dbReference type="EC" id="2.5.1.18" evidence="2"/>
<dbReference type="InterPro" id="IPR036249">
    <property type="entry name" value="Thioredoxin-like_sf"/>
</dbReference>
<sequence length="259" mass="29565">MSTPINQNAKITVHWLEKSRAHRIVWLLEELNVPYELKIYKRDENNRAPRELREVHPLGKSPIISVLPAGAEKELVIAESSAIIEYLVDHFGSHLIPKRYQEGREGVVGGETEEWLRYRYLMHYPEGSLMPILVFSVVINAIRNSPVPFFLKPIVRGVANKVDTLFINPEMKRNLVFLEDYLSKSAGEFFAGSQLTAADFSIVFPIEGVMSKKVVTAEKYPKLYEYVLRMQARDAYKRAGDKVTEVSGEKYVNFSEGGM</sequence>
<dbReference type="PANTHER" id="PTHR44051">
    <property type="entry name" value="GLUTATHIONE S-TRANSFERASE-RELATED"/>
    <property type="match status" value="1"/>
</dbReference>
<evidence type="ECO:0000259" key="6">
    <source>
        <dbReference type="PROSITE" id="PS50405"/>
    </source>
</evidence>
<dbReference type="FunFam" id="3.40.30.10:FF:000156">
    <property type="entry name" value="Glutathione S-transferase 1"/>
    <property type="match status" value="1"/>
</dbReference>
<dbReference type="Proteomes" id="UP000799536">
    <property type="component" value="Unassembled WGS sequence"/>
</dbReference>
<accession>A0A9P4JI13</accession>
<dbReference type="AlphaFoldDB" id="A0A9P4JI13"/>
<evidence type="ECO:0000256" key="2">
    <source>
        <dbReference type="ARBA" id="ARBA00012452"/>
    </source>
</evidence>
<evidence type="ECO:0000256" key="1">
    <source>
        <dbReference type="ARBA" id="ARBA00007409"/>
    </source>
</evidence>
<dbReference type="SUPFAM" id="SSF52833">
    <property type="entry name" value="Thioredoxin-like"/>
    <property type="match status" value="1"/>
</dbReference>
<dbReference type="PANTHER" id="PTHR44051:SF9">
    <property type="entry name" value="GLUTATHIONE S-TRANSFERASE 1"/>
    <property type="match status" value="1"/>
</dbReference>
<feature type="domain" description="GST C-terminal" evidence="6">
    <location>
        <begin position="111"/>
        <end position="254"/>
    </location>
</feature>
<proteinExistence type="inferred from homology"/>
<gene>
    <name evidence="7" type="ORF">GQ43DRAFT_444121</name>
</gene>
<dbReference type="PROSITE" id="PS50404">
    <property type="entry name" value="GST_NTER"/>
    <property type="match status" value="1"/>
</dbReference>
<dbReference type="OrthoDB" id="2098326at2759"/>
<dbReference type="Gene3D" id="1.20.1050.10">
    <property type="match status" value="1"/>
</dbReference>
<dbReference type="InterPro" id="IPR040079">
    <property type="entry name" value="Glutathione_S-Trfase"/>
</dbReference>
<dbReference type="InterPro" id="IPR004046">
    <property type="entry name" value="GST_C"/>
</dbReference>